<accession>A0A3M7RD27</accession>
<sequence length="82" mass="9655">MIKINDKVRFKRSNGIVLFFRFCPFVHSFIVKNHFVPFSSHEIEQNGYLAFKIDRLVRSLPLIGILAKNALMVVLQRVFNKF</sequence>
<reference evidence="1 2" key="1">
    <citation type="journal article" date="2018" name="Sci. Rep.">
        <title>Genomic signatures of local adaptation to the degree of environmental predictability in rotifers.</title>
        <authorList>
            <person name="Franch-Gras L."/>
            <person name="Hahn C."/>
            <person name="Garcia-Roger E.M."/>
            <person name="Carmona M.J."/>
            <person name="Serra M."/>
            <person name="Gomez A."/>
        </authorList>
    </citation>
    <scope>NUCLEOTIDE SEQUENCE [LARGE SCALE GENOMIC DNA]</scope>
    <source>
        <strain evidence="1">HYR1</strain>
    </source>
</reference>
<keyword evidence="2" id="KW-1185">Reference proteome</keyword>
<dbReference type="AlphaFoldDB" id="A0A3M7RD27"/>
<dbReference type="EMBL" id="REGN01003716">
    <property type="protein sequence ID" value="RNA21185.1"/>
    <property type="molecule type" value="Genomic_DNA"/>
</dbReference>
<protein>
    <submittedName>
        <fullName evidence="1">Uncharacterized protein</fullName>
    </submittedName>
</protein>
<proteinExistence type="predicted"/>
<organism evidence="1 2">
    <name type="scientific">Brachionus plicatilis</name>
    <name type="common">Marine rotifer</name>
    <name type="synonym">Brachionus muelleri</name>
    <dbReference type="NCBI Taxonomy" id="10195"/>
    <lineage>
        <taxon>Eukaryota</taxon>
        <taxon>Metazoa</taxon>
        <taxon>Spiralia</taxon>
        <taxon>Gnathifera</taxon>
        <taxon>Rotifera</taxon>
        <taxon>Eurotatoria</taxon>
        <taxon>Monogononta</taxon>
        <taxon>Pseudotrocha</taxon>
        <taxon>Ploima</taxon>
        <taxon>Brachionidae</taxon>
        <taxon>Brachionus</taxon>
    </lineage>
</organism>
<comment type="caution">
    <text evidence="1">The sequence shown here is derived from an EMBL/GenBank/DDBJ whole genome shotgun (WGS) entry which is preliminary data.</text>
</comment>
<name>A0A3M7RD27_BRAPC</name>
<evidence type="ECO:0000313" key="1">
    <source>
        <dbReference type="EMBL" id="RNA21185.1"/>
    </source>
</evidence>
<gene>
    <name evidence="1" type="ORF">BpHYR1_026627</name>
</gene>
<dbReference type="Proteomes" id="UP000276133">
    <property type="component" value="Unassembled WGS sequence"/>
</dbReference>
<evidence type="ECO:0000313" key="2">
    <source>
        <dbReference type="Proteomes" id="UP000276133"/>
    </source>
</evidence>